<dbReference type="AlphaFoldDB" id="A0A1U6I9Z4"/>
<organism evidence="1 2">
    <name type="scientific">Novosphingobium mathurense</name>
    <dbReference type="NCBI Taxonomy" id="428990"/>
    <lineage>
        <taxon>Bacteria</taxon>
        <taxon>Pseudomonadati</taxon>
        <taxon>Pseudomonadota</taxon>
        <taxon>Alphaproteobacteria</taxon>
        <taxon>Sphingomonadales</taxon>
        <taxon>Sphingomonadaceae</taxon>
        <taxon>Novosphingobium</taxon>
    </lineage>
</organism>
<sequence>MIARVARHGLGISILAGLSLASEGCGTGSGEKPLVPPSEEATTDAEPMAIASEASVAMLEPPAAPSPVAQAGPRIPETPPVRDLAGGLSGLESKCLASVGDVTRATVIGTRRIDESGPTVKIYVNVRGAQAPWLCRGNRDGTIVEVMYTGSEGNL</sequence>
<dbReference type="Proteomes" id="UP000190989">
    <property type="component" value="Unassembled WGS sequence"/>
</dbReference>
<proteinExistence type="predicted"/>
<evidence type="ECO:0000313" key="1">
    <source>
        <dbReference type="EMBL" id="SLK04828.1"/>
    </source>
</evidence>
<dbReference type="EMBL" id="FVZE01000005">
    <property type="protein sequence ID" value="SLK04828.1"/>
    <property type="molecule type" value="Genomic_DNA"/>
</dbReference>
<dbReference type="RefSeq" id="WP_079731027.1">
    <property type="nucleotide sequence ID" value="NZ_FVZE01000005.1"/>
</dbReference>
<dbReference type="STRING" id="428990.SAMN06295987_10523"/>
<gene>
    <name evidence="1" type="ORF">SAMN06295987_10523</name>
</gene>
<reference evidence="2" key="1">
    <citation type="submission" date="2017-02" db="EMBL/GenBank/DDBJ databases">
        <authorList>
            <person name="Varghese N."/>
            <person name="Submissions S."/>
        </authorList>
    </citation>
    <scope>NUCLEOTIDE SEQUENCE [LARGE SCALE GENOMIC DNA]</scope>
    <source>
        <strain evidence="2">SM117</strain>
    </source>
</reference>
<keyword evidence="2" id="KW-1185">Reference proteome</keyword>
<accession>A0A1U6I9Z4</accession>
<evidence type="ECO:0000313" key="2">
    <source>
        <dbReference type="Proteomes" id="UP000190989"/>
    </source>
</evidence>
<name>A0A1U6I9Z4_9SPHN</name>
<protein>
    <submittedName>
        <fullName evidence="1">Uncharacterized protein</fullName>
    </submittedName>
</protein>